<keyword evidence="8" id="KW-0187">Copper transport</keyword>
<evidence type="ECO:0000256" key="12">
    <source>
        <dbReference type="ARBA" id="ARBA00022989"/>
    </source>
</evidence>
<dbReference type="RefSeq" id="WP_013798601.1">
    <property type="nucleotide sequence ID" value="NC_015562.1"/>
</dbReference>
<evidence type="ECO:0000256" key="5">
    <source>
        <dbReference type="ARBA" id="ARBA00022723"/>
    </source>
</evidence>
<dbReference type="NCBIfam" id="TIGR01525">
    <property type="entry name" value="ATPase-IB_hvy"/>
    <property type="match status" value="1"/>
</dbReference>
<dbReference type="SUPFAM" id="SSF81653">
    <property type="entry name" value="Calcium ATPase, transduction domain A"/>
    <property type="match status" value="1"/>
</dbReference>
<dbReference type="InterPro" id="IPR018303">
    <property type="entry name" value="ATPase_P-typ_P_site"/>
</dbReference>
<evidence type="ECO:0000256" key="13">
    <source>
        <dbReference type="ARBA" id="ARBA00023008"/>
    </source>
</evidence>
<dbReference type="InterPro" id="IPR001757">
    <property type="entry name" value="P_typ_ATPase"/>
</dbReference>
<evidence type="ECO:0000256" key="1">
    <source>
        <dbReference type="ARBA" id="ARBA00004127"/>
    </source>
</evidence>
<dbReference type="NCBIfam" id="TIGR00003">
    <property type="entry name" value="copper ion binding protein"/>
    <property type="match status" value="2"/>
</dbReference>
<dbReference type="PROSITE" id="PS01047">
    <property type="entry name" value="HMA_1"/>
    <property type="match status" value="1"/>
</dbReference>
<dbReference type="GO" id="GO:0043682">
    <property type="term" value="F:P-type divalent copper transporter activity"/>
    <property type="evidence" value="ECO:0007669"/>
    <property type="project" value="TreeGrafter"/>
</dbReference>
<keyword evidence="10" id="KW-0460">Magnesium</keyword>
<evidence type="ECO:0000256" key="6">
    <source>
        <dbReference type="ARBA" id="ARBA00022737"/>
    </source>
</evidence>
<keyword evidence="4 16" id="KW-0812">Transmembrane</keyword>
<dbReference type="EMBL" id="CP002737">
    <property type="protein sequence ID" value="AEF95992.1"/>
    <property type="molecule type" value="Genomic_DNA"/>
</dbReference>
<dbReference type="Gene3D" id="3.40.50.1000">
    <property type="entry name" value="HAD superfamily/HAD-like"/>
    <property type="match status" value="1"/>
</dbReference>
<feature type="transmembrane region" description="Helical" evidence="16">
    <location>
        <begin position="182"/>
        <end position="205"/>
    </location>
</feature>
<dbReference type="SFLD" id="SFLDS00003">
    <property type="entry name" value="Haloacid_Dehalogenase"/>
    <property type="match status" value="1"/>
</dbReference>
<feature type="transmembrane region" description="Helical" evidence="16">
    <location>
        <begin position="761"/>
        <end position="780"/>
    </location>
</feature>
<feature type="transmembrane region" description="Helical" evidence="16">
    <location>
        <begin position="242"/>
        <end position="261"/>
    </location>
</feature>
<dbReference type="Pfam" id="PF00403">
    <property type="entry name" value="HMA"/>
    <property type="match status" value="2"/>
</dbReference>
<dbReference type="Gene3D" id="3.40.1110.10">
    <property type="entry name" value="Calcium-transporting ATPase, cytoplasmic domain N"/>
    <property type="match status" value="1"/>
</dbReference>
<dbReference type="Gene3D" id="3.30.70.100">
    <property type="match status" value="2"/>
</dbReference>
<keyword evidence="15 16" id="KW-0472">Membrane</keyword>
<dbReference type="CDD" id="cd00371">
    <property type="entry name" value="HMA"/>
    <property type="match status" value="2"/>
</dbReference>
<name>F6BBI3_METIK</name>
<evidence type="ECO:0000256" key="2">
    <source>
        <dbReference type="ARBA" id="ARBA00006024"/>
    </source>
</evidence>
<evidence type="ECO:0000256" key="14">
    <source>
        <dbReference type="ARBA" id="ARBA00023065"/>
    </source>
</evidence>
<feature type="transmembrane region" description="Helical" evidence="16">
    <location>
        <begin position="156"/>
        <end position="176"/>
    </location>
</feature>
<dbReference type="InterPro" id="IPR023298">
    <property type="entry name" value="ATPase_P-typ_TM_dom_sf"/>
</dbReference>
<evidence type="ECO:0000256" key="16">
    <source>
        <dbReference type="SAM" id="Phobius"/>
    </source>
</evidence>
<evidence type="ECO:0000256" key="10">
    <source>
        <dbReference type="ARBA" id="ARBA00022842"/>
    </source>
</evidence>
<dbReference type="Pfam" id="PF00702">
    <property type="entry name" value="Hydrolase"/>
    <property type="match status" value="1"/>
</dbReference>
<evidence type="ECO:0000313" key="18">
    <source>
        <dbReference type="EMBL" id="AEF95992.1"/>
    </source>
</evidence>
<keyword evidence="14" id="KW-0406">Ion transport</keyword>
<evidence type="ECO:0000256" key="11">
    <source>
        <dbReference type="ARBA" id="ARBA00022967"/>
    </source>
</evidence>
<keyword evidence="19" id="KW-1185">Reference proteome</keyword>
<protein>
    <submittedName>
        <fullName evidence="18">Heavy metal translocating P-type ATPase</fullName>
        <ecNumber evidence="18">3.6.3.4</ecNumber>
    </submittedName>
</protein>
<dbReference type="InterPro" id="IPR023299">
    <property type="entry name" value="ATPase_P-typ_cyto_dom_N"/>
</dbReference>
<evidence type="ECO:0000256" key="15">
    <source>
        <dbReference type="ARBA" id="ARBA00023136"/>
    </source>
</evidence>
<evidence type="ECO:0000256" key="7">
    <source>
        <dbReference type="ARBA" id="ARBA00022741"/>
    </source>
</evidence>
<dbReference type="GeneID" id="10643273"/>
<dbReference type="EC" id="3.6.3.4" evidence="18"/>
<dbReference type="InterPro" id="IPR006122">
    <property type="entry name" value="HMA_Cu_ion-bd"/>
</dbReference>
<reference evidence="18 19" key="1">
    <citation type="submission" date="2011-05" db="EMBL/GenBank/DDBJ databases">
        <title>Complete sequence of Methanotorris igneus Kol 5.</title>
        <authorList>
            <consortium name="US DOE Joint Genome Institute"/>
            <person name="Lucas S."/>
            <person name="Han J."/>
            <person name="Lapidus A."/>
            <person name="Cheng J.-F."/>
            <person name="Goodwin L."/>
            <person name="Pitluck S."/>
            <person name="Peters L."/>
            <person name="Mikhailova N."/>
            <person name="Chertkov O."/>
            <person name="Han C."/>
            <person name="Tapia R."/>
            <person name="Land M."/>
            <person name="Hauser L."/>
            <person name="Kyrpides N."/>
            <person name="Ivanova N."/>
            <person name="Pagani I."/>
            <person name="Sieprawska-Lupa M."/>
            <person name="Whitman W."/>
            <person name="Woyke T."/>
        </authorList>
    </citation>
    <scope>NUCLEOTIDE SEQUENCE [LARGE SCALE GENOMIC DNA]</scope>
    <source>
        <strain evidence="19">DSM 5666 / JCM 11834 / Kol 5</strain>
    </source>
</reference>
<dbReference type="InterPro" id="IPR036412">
    <property type="entry name" value="HAD-like_sf"/>
</dbReference>
<feature type="transmembrane region" description="Helical" evidence="16">
    <location>
        <begin position="422"/>
        <end position="443"/>
    </location>
</feature>
<dbReference type="SUPFAM" id="SSF55008">
    <property type="entry name" value="HMA, heavy metal-associated domain"/>
    <property type="match status" value="2"/>
</dbReference>
<dbReference type="PANTHER" id="PTHR43520:SF8">
    <property type="entry name" value="P-TYPE CU(+) TRANSPORTER"/>
    <property type="match status" value="1"/>
</dbReference>
<dbReference type="InterPro" id="IPR006121">
    <property type="entry name" value="HMA_dom"/>
</dbReference>
<proteinExistence type="inferred from homology"/>
<dbReference type="GO" id="GO:0016887">
    <property type="term" value="F:ATP hydrolysis activity"/>
    <property type="evidence" value="ECO:0007669"/>
    <property type="project" value="InterPro"/>
</dbReference>
<dbReference type="PRINTS" id="PR00943">
    <property type="entry name" value="CUATPASE"/>
</dbReference>
<keyword evidence="3" id="KW-0813">Transport</keyword>
<dbReference type="STRING" id="880724.Metig_0436"/>
<dbReference type="PANTHER" id="PTHR43520">
    <property type="entry name" value="ATP7, ISOFORM B"/>
    <property type="match status" value="1"/>
</dbReference>
<comment type="subcellular location">
    <subcellularLocation>
        <location evidence="1">Endomembrane system</location>
        <topology evidence="1">Multi-pass membrane protein</topology>
    </subcellularLocation>
</comment>
<dbReference type="NCBIfam" id="TIGR01512">
    <property type="entry name" value="ATPase-IB2_Cd"/>
    <property type="match status" value="1"/>
</dbReference>
<feature type="transmembrane region" description="Helical" evidence="16">
    <location>
        <begin position="732"/>
        <end position="755"/>
    </location>
</feature>
<feature type="transmembrane region" description="Helical" evidence="16">
    <location>
        <begin position="395"/>
        <end position="416"/>
    </location>
</feature>
<dbReference type="GO" id="GO:0005507">
    <property type="term" value="F:copper ion binding"/>
    <property type="evidence" value="ECO:0007669"/>
    <property type="project" value="InterPro"/>
</dbReference>
<dbReference type="PRINTS" id="PR00119">
    <property type="entry name" value="CATATPASE"/>
</dbReference>
<sequence>MKVKIKISGMRCATCANSIEKVLNKMEGVDKAVVNLLDESATVEFNPEKVSLEDIENKIESIGFKVVKNRERVRIKIKGMTCAVCAKTIEKFLNKMEGVEAEVNLPDESVEVVFDPNVANIEEIIKRIETLGYEVVGVGEEVDLEKEGKEKEIKDMFNRLVVGAVFSIILFLMMYLNVPYKSYIMFLISIPPLIYVASPIFKAGFHSLKNKTLNMDVMYSMGIGIAYISSLISTIGLLPKEFMFYETAIMLSTFLTLGRYLEARAKSKTSEAIKKLIKLGAKTARVLRDGKEVEIPIDEVMVGDVVIVKPGEKIPVDGVVLEGESYVDESMITGEPIPNLKKENDKVIGGTINKNGVLKIKAERVGKDTLLSQIIRLVKEAQASKPEIQSLADKVVSYFIPVVLAIATLSFIYWYFTEGLLFATTVFISVLVIACPCALGLATPTAVTVAIGRGAELGILIKNSKVFDLSEKLRFVVFDKTGTLTIGKPAVRYIKTDMDLREFLSIVGALEKNSEHPLANAIVKKAEELNVGLKKAEKFDTITGRGIVGIVDGKEVLIGNKNLIKEKLKELKYEKEIEKLEKEGMTVIVVAINKEVVGIIAISDKIKRYAKETIDMLKDMGIEVYMITGDAKKTAEIIGKQLGIENIFAEVLPNQKAEIVKELKKKGVVSFVGDGINDAPALSVSDIGIAIGSGTDIAIESGDIVLVKDDLRYVVGAIKLSRRAMKQIKWNLFWAFAYNTSLIPIAAGLLYPYGIFFKPELAGFAMAMSSVTVVSLSLLLKKYTPIKNTEIRN</sequence>
<feature type="transmembrane region" description="Helical" evidence="16">
    <location>
        <begin position="217"/>
        <end position="236"/>
    </location>
</feature>
<dbReference type="InterPro" id="IPR017969">
    <property type="entry name" value="Heavy-metal-associated_CS"/>
</dbReference>
<dbReference type="FunFam" id="2.70.150.10:FF:000002">
    <property type="entry name" value="Copper-transporting ATPase 1, putative"/>
    <property type="match status" value="1"/>
</dbReference>
<dbReference type="NCBIfam" id="TIGR01494">
    <property type="entry name" value="ATPase_P-type"/>
    <property type="match status" value="1"/>
</dbReference>
<keyword evidence="13" id="KW-0186">Copper</keyword>
<evidence type="ECO:0000256" key="9">
    <source>
        <dbReference type="ARBA" id="ARBA00022840"/>
    </source>
</evidence>
<dbReference type="PROSITE" id="PS00154">
    <property type="entry name" value="ATPASE_E1_E2"/>
    <property type="match status" value="1"/>
</dbReference>
<dbReference type="InterPro" id="IPR023214">
    <property type="entry name" value="HAD_sf"/>
</dbReference>
<dbReference type="InterPro" id="IPR044492">
    <property type="entry name" value="P_typ_ATPase_HD_dom"/>
</dbReference>
<dbReference type="GO" id="GO:0055070">
    <property type="term" value="P:copper ion homeostasis"/>
    <property type="evidence" value="ECO:0007669"/>
    <property type="project" value="TreeGrafter"/>
</dbReference>
<evidence type="ECO:0000259" key="17">
    <source>
        <dbReference type="PROSITE" id="PS50846"/>
    </source>
</evidence>
<dbReference type="Proteomes" id="UP000009227">
    <property type="component" value="Chromosome"/>
</dbReference>
<keyword evidence="5" id="KW-0479">Metal-binding</keyword>
<dbReference type="CDD" id="cd02094">
    <property type="entry name" value="P-type_ATPase_Cu-like"/>
    <property type="match status" value="1"/>
</dbReference>
<gene>
    <name evidence="18" type="ordered locus">Metig_0436</name>
</gene>
<evidence type="ECO:0000313" key="19">
    <source>
        <dbReference type="Proteomes" id="UP000009227"/>
    </source>
</evidence>
<dbReference type="InterPro" id="IPR036163">
    <property type="entry name" value="HMA_dom_sf"/>
</dbReference>
<dbReference type="GO" id="GO:0012505">
    <property type="term" value="C:endomembrane system"/>
    <property type="evidence" value="ECO:0007669"/>
    <property type="project" value="UniProtKB-SubCell"/>
</dbReference>
<dbReference type="Pfam" id="PF00122">
    <property type="entry name" value="E1-E2_ATPase"/>
    <property type="match status" value="1"/>
</dbReference>
<keyword evidence="7" id="KW-0547">Nucleotide-binding</keyword>
<dbReference type="NCBIfam" id="TIGR01511">
    <property type="entry name" value="ATPase-IB1_Cu"/>
    <property type="match status" value="1"/>
</dbReference>
<dbReference type="FunFam" id="3.30.70.100:FF:000005">
    <property type="entry name" value="Copper-exporting P-type ATPase A"/>
    <property type="match status" value="2"/>
</dbReference>
<evidence type="ECO:0000256" key="8">
    <source>
        <dbReference type="ARBA" id="ARBA00022796"/>
    </source>
</evidence>
<dbReference type="SFLD" id="SFLDF00027">
    <property type="entry name" value="p-type_atpase"/>
    <property type="match status" value="1"/>
</dbReference>
<organism evidence="19">
    <name type="scientific">Methanotorris igneus (strain DSM 5666 / JCM 11834 / Kol 5)</name>
    <dbReference type="NCBI Taxonomy" id="880724"/>
    <lineage>
        <taxon>Archaea</taxon>
        <taxon>Methanobacteriati</taxon>
        <taxon>Methanobacteriota</taxon>
        <taxon>Methanomada group</taxon>
        <taxon>Methanococci</taxon>
        <taxon>Methanococcales</taxon>
        <taxon>Methanocaldococcaceae</taxon>
        <taxon>Methanotorris</taxon>
    </lineage>
</organism>
<dbReference type="GO" id="GO:0005524">
    <property type="term" value="F:ATP binding"/>
    <property type="evidence" value="ECO:0007669"/>
    <property type="project" value="UniProtKB-KW"/>
</dbReference>
<comment type="similarity">
    <text evidence="2">Belongs to the cation transport ATPase (P-type) (TC 3.A.3) family. Type IB subfamily.</text>
</comment>
<dbReference type="HOGENOM" id="CLU_001771_0_3_2"/>
<keyword evidence="6" id="KW-0677">Repeat</keyword>
<dbReference type="SUPFAM" id="SSF81665">
    <property type="entry name" value="Calcium ATPase, transmembrane domain M"/>
    <property type="match status" value="1"/>
</dbReference>
<dbReference type="Gene3D" id="2.70.150.10">
    <property type="entry name" value="Calcium-transporting ATPase, cytoplasmic transduction domain A"/>
    <property type="match status" value="1"/>
</dbReference>
<evidence type="ECO:0000256" key="4">
    <source>
        <dbReference type="ARBA" id="ARBA00022692"/>
    </source>
</evidence>
<dbReference type="SUPFAM" id="SSF56784">
    <property type="entry name" value="HAD-like"/>
    <property type="match status" value="1"/>
</dbReference>
<dbReference type="AlphaFoldDB" id="F6BBI3"/>
<feature type="domain" description="HMA" evidence="17">
    <location>
        <begin position="1"/>
        <end position="67"/>
    </location>
</feature>
<accession>F6BBI3</accession>
<keyword evidence="18" id="KW-0378">Hydrolase</keyword>
<keyword evidence="11" id="KW-1278">Translocase</keyword>
<dbReference type="InterPro" id="IPR027256">
    <property type="entry name" value="P-typ_ATPase_IB"/>
</dbReference>
<keyword evidence="9" id="KW-0067">ATP-binding</keyword>
<feature type="domain" description="HMA" evidence="17">
    <location>
        <begin position="71"/>
        <end position="136"/>
    </location>
</feature>
<dbReference type="KEGG" id="mig:Metig_0436"/>
<dbReference type="InterPro" id="IPR008250">
    <property type="entry name" value="ATPase_P-typ_transduc_dom_A_sf"/>
</dbReference>
<dbReference type="SFLD" id="SFLDG00002">
    <property type="entry name" value="C1.7:_P-type_atpase_like"/>
    <property type="match status" value="1"/>
</dbReference>
<dbReference type="GO" id="GO:0016020">
    <property type="term" value="C:membrane"/>
    <property type="evidence" value="ECO:0007669"/>
    <property type="project" value="InterPro"/>
</dbReference>
<dbReference type="InterPro" id="IPR059000">
    <property type="entry name" value="ATPase_P-type_domA"/>
</dbReference>
<dbReference type="SUPFAM" id="SSF81660">
    <property type="entry name" value="Metal cation-transporting ATPase, ATP-binding domain N"/>
    <property type="match status" value="1"/>
</dbReference>
<dbReference type="PROSITE" id="PS50846">
    <property type="entry name" value="HMA_2"/>
    <property type="match status" value="2"/>
</dbReference>
<evidence type="ECO:0000256" key="3">
    <source>
        <dbReference type="ARBA" id="ARBA00022448"/>
    </source>
</evidence>
<keyword evidence="12 16" id="KW-1133">Transmembrane helix</keyword>